<gene>
    <name evidence="1" type="ORF">Prudu_004459</name>
</gene>
<sequence>MQKLETYTLQYGVDQTITHQAE</sequence>
<organism evidence="1">
    <name type="scientific">Prunus dulcis</name>
    <name type="common">Almond</name>
    <name type="synonym">Amygdalus dulcis</name>
    <dbReference type="NCBI Taxonomy" id="3755"/>
    <lineage>
        <taxon>Eukaryota</taxon>
        <taxon>Viridiplantae</taxon>
        <taxon>Streptophyta</taxon>
        <taxon>Embryophyta</taxon>
        <taxon>Tracheophyta</taxon>
        <taxon>Spermatophyta</taxon>
        <taxon>Magnoliopsida</taxon>
        <taxon>eudicotyledons</taxon>
        <taxon>Gunneridae</taxon>
        <taxon>Pentapetalae</taxon>
        <taxon>rosids</taxon>
        <taxon>fabids</taxon>
        <taxon>Rosales</taxon>
        <taxon>Rosaceae</taxon>
        <taxon>Amygdaloideae</taxon>
        <taxon>Amygdaleae</taxon>
        <taxon>Prunus</taxon>
    </lineage>
</organism>
<dbReference type="EMBL" id="AP019297">
    <property type="protein sequence ID" value="BBG95813.1"/>
    <property type="molecule type" value="Genomic_DNA"/>
</dbReference>
<name>A0A4Y1QVD0_PRUDU</name>
<dbReference type="AlphaFoldDB" id="A0A4Y1QVD0"/>
<proteinExistence type="predicted"/>
<evidence type="ECO:0000313" key="1">
    <source>
        <dbReference type="EMBL" id="BBG95813.1"/>
    </source>
</evidence>
<protein>
    <submittedName>
        <fullName evidence="1">Uncharacterized protein</fullName>
    </submittedName>
</protein>
<reference evidence="1" key="1">
    <citation type="journal article" date="2019" name="Science">
        <title>Mutation of a bHLH transcription factor allowed almond domestication.</title>
        <authorList>
            <person name="Sanchez-Perez R."/>
            <person name="Pavan S."/>
            <person name="Mazzeo R."/>
            <person name="Moldovan C."/>
            <person name="Aiese Cigliano R."/>
            <person name="Del Cueto J."/>
            <person name="Ricciardi F."/>
            <person name="Lotti C."/>
            <person name="Ricciardi L."/>
            <person name="Dicenta F."/>
            <person name="Lopez-Marques R.L."/>
            <person name="Lindberg Moller B."/>
        </authorList>
    </citation>
    <scope>NUCLEOTIDE SEQUENCE</scope>
</reference>
<accession>A0A4Y1QVD0</accession>